<organism evidence="2">
    <name type="scientific">Cronobacter turicensis</name>
    <dbReference type="NCBI Taxonomy" id="413502"/>
    <lineage>
        <taxon>Bacteria</taxon>
        <taxon>Pseudomonadati</taxon>
        <taxon>Pseudomonadota</taxon>
        <taxon>Gammaproteobacteria</taxon>
        <taxon>Enterobacterales</taxon>
        <taxon>Enterobacteriaceae</taxon>
        <taxon>Cronobacter</taxon>
    </lineage>
</organism>
<protein>
    <submittedName>
        <fullName evidence="2">Uncharacterized protein</fullName>
    </submittedName>
</protein>
<dbReference type="RefSeq" id="WP_007765766.1">
    <property type="nucleotide sequence ID" value="NZ_CP187984.1"/>
</dbReference>
<dbReference type="OrthoDB" id="6563815at2"/>
<accession>A0A2T7B165</accession>
<dbReference type="EMBL" id="MSAG01000031">
    <property type="protein sequence ID" value="PUX18932.1"/>
    <property type="molecule type" value="Genomic_DNA"/>
</dbReference>
<keyword evidence="1" id="KW-0812">Transmembrane</keyword>
<keyword evidence="1" id="KW-1133">Transmembrane helix</keyword>
<feature type="transmembrane region" description="Helical" evidence="1">
    <location>
        <begin position="82"/>
        <end position="103"/>
    </location>
</feature>
<feature type="transmembrane region" description="Helical" evidence="1">
    <location>
        <begin position="110"/>
        <end position="134"/>
    </location>
</feature>
<name>A0A2T7B165_9ENTR</name>
<gene>
    <name evidence="2" type="ORF">BS411_17905</name>
</gene>
<dbReference type="AlphaFoldDB" id="A0A2T7B165"/>
<evidence type="ECO:0000256" key="1">
    <source>
        <dbReference type="SAM" id="Phobius"/>
    </source>
</evidence>
<reference evidence="2" key="1">
    <citation type="submission" date="2016-12" db="EMBL/GenBank/DDBJ databases">
        <title>Analysis of the Molecular Diversity Among Cronobacter Species Isolated from Filth Flies Using a Pan Genomic DNA Microarray.</title>
        <authorList>
            <person name="Pava-Ripoll M."/>
            <person name="Tall B."/>
            <person name="Farber J."/>
            <person name="Fanning S."/>
            <person name="Lehner A."/>
            <person name="Stephan R."/>
            <person name="Pagotto F."/>
            <person name="Iverson C."/>
            <person name="Ziobro G."/>
            <person name="Miller A."/>
            <person name="Pearson R."/>
            <person name="Yan Q."/>
            <person name="Kim M."/>
            <person name="Jeong S."/>
            <person name="Park J."/>
            <person name="Jun S."/>
            <person name="Choi H."/>
            <person name="Chung T."/>
            <person name="Yoo Y."/>
            <person name="Park E."/>
            <person name="Hwang S."/>
            <person name="Lee B."/>
            <person name="Sathyamoorthy V."/>
            <person name="Carter L."/>
            <person name="Mammel M."/>
            <person name="Jackson S."/>
            <person name="Kothary M."/>
            <person name="Patel I."/>
            <person name="Grim C."/>
            <person name="Gopinath G."/>
            <person name="Gangiredla J."/>
            <person name="Chase H."/>
        </authorList>
    </citation>
    <scope>NUCLEOTIDE SEQUENCE [LARGE SCALE GENOMIC DNA]</scope>
    <source>
        <strain evidence="2">MOD1-Sh41s</strain>
    </source>
</reference>
<feature type="transmembrane region" description="Helical" evidence="1">
    <location>
        <begin position="140"/>
        <end position="157"/>
    </location>
</feature>
<proteinExistence type="predicted"/>
<keyword evidence="1" id="KW-0472">Membrane</keyword>
<sequence>MSLKPFLTGSRFYQLITYSAEVDDDIAHRRLHQLKLKMAQQRELPKARFIGTSSFYHVLVGSNYLMLFSAALNVAALRPPFAPLWVFGGVLWLILLMVIAFMVEKGRRSGLVLLLYSWFFHLALSVVALCVGLARWPFSWGFWLCWGGGALLIWLAWRMMNSQEMFRLVHWCLAIKMRRVHTKELQRPSEKRAVKRRKKS</sequence>
<feature type="transmembrane region" description="Helical" evidence="1">
    <location>
        <begin position="55"/>
        <end position="76"/>
    </location>
</feature>
<evidence type="ECO:0000313" key="2">
    <source>
        <dbReference type="EMBL" id="PUX18932.1"/>
    </source>
</evidence>
<comment type="caution">
    <text evidence="2">The sequence shown here is derived from an EMBL/GenBank/DDBJ whole genome shotgun (WGS) entry which is preliminary data.</text>
</comment>